<evidence type="ECO:0000256" key="2">
    <source>
        <dbReference type="PROSITE-ProRule" id="PRU00982"/>
    </source>
</evidence>
<dbReference type="Gramene" id="KZM86302">
    <property type="protein sequence ID" value="KZM86302"/>
    <property type="gene ID" value="DCAR_023436"/>
</dbReference>
<evidence type="ECO:0000313" key="6">
    <source>
        <dbReference type="EMBL" id="WOH07458.1"/>
    </source>
</evidence>
<reference evidence="5" key="1">
    <citation type="journal article" date="2016" name="Nat. Genet.">
        <title>A high-quality carrot genome assembly provides new insights into carotenoid accumulation and asterid genome evolution.</title>
        <authorList>
            <person name="Iorizzo M."/>
            <person name="Ellison S."/>
            <person name="Senalik D."/>
            <person name="Zeng P."/>
            <person name="Satapoomin P."/>
            <person name="Huang J."/>
            <person name="Bowman M."/>
            <person name="Iovene M."/>
            <person name="Sanseverino W."/>
            <person name="Cavagnaro P."/>
            <person name="Yildiz M."/>
            <person name="Macko-Podgorni A."/>
            <person name="Moranska E."/>
            <person name="Grzebelus E."/>
            <person name="Grzebelus D."/>
            <person name="Ashrafi H."/>
            <person name="Zheng Z."/>
            <person name="Cheng S."/>
            <person name="Spooner D."/>
            <person name="Van Deynze A."/>
            <person name="Simon P."/>
        </authorList>
    </citation>
    <scope>NUCLEOTIDE SEQUENCE [LARGE SCALE GENOMIC DNA]</scope>
    <source>
        <tissue evidence="5">Leaf</tissue>
    </source>
</reference>
<dbReference type="UniPathway" id="UPA00143"/>
<reference evidence="6" key="2">
    <citation type="submission" date="2022-03" db="EMBL/GenBank/DDBJ databases">
        <title>Draft title - Genomic analysis of global carrot germplasm unveils the trajectory of domestication and the origin of high carotenoid orange carrot.</title>
        <authorList>
            <person name="Iorizzo M."/>
            <person name="Ellison S."/>
            <person name="Senalik D."/>
            <person name="Macko-Podgorni A."/>
            <person name="Grzebelus D."/>
            <person name="Bostan H."/>
            <person name="Rolling W."/>
            <person name="Curaba J."/>
            <person name="Simon P."/>
        </authorList>
    </citation>
    <scope>NUCLEOTIDE SEQUENCE</scope>
    <source>
        <tissue evidence="6">Leaf</tissue>
    </source>
</reference>
<feature type="region of interest" description="Disordered" evidence="3">
    <location>
        <begin position="567"/>
        <end position="594"/>
    </location>
</feature>
<organism evidence="5">
    <name type="scientific">Daucus carota subsp. sativus</name>
    <name type="common">Carrot</name>
    <dbReference type="NCBI Taxonomy" id="79200"/>
    <lineage>
        <taxon>Eukaryota</taxon>
        <taxon>Viridiplantae</taxon>
        <taxon>Streptophyta</taxon>
        <taxon>Embryophyta</taxon>
        <taxon>Tracheophyta</taxon>
        <taxon>Spermatophyta</taxon>
        <taxon>Magnoliopsida</taxon>
        <taxon>eudicotyledons</taxon>
        <taxon>Gunneridae</taxon>
        <taxon>Pentapetalae</taxon>
        <taxon>asterids</taxon>
        <taxon>campanulids</taxon>
        <taxon>Apiales</taxon>
        <taxon>Apiaceae</taxon>
        <taxon>Apioideae</taxon>
        <taxon>Scandiceae</taxon>
        <taxon>Daucinae</taxon>
        <taxon>Daucus</taxon>
        <taxon>Daucus sect. Daucus</taxon>
    </lineage>
</organism>
<dbReference type="OMA" id="RAWWFDD"/>
<feature type="region of interest" description="Disordered" evidence="3">
    <location>
        <begin position="465"/>
        <end position="498"/>
    </location>
</feature>
<dbReference type="EMBL" id="CP093349">
    <property type="protein sequence ID" value="WOH07458.1"/>
    <property type="molecule type" value="Genomic_DNA"/>
</dbReference>
<accession>A0A161ZHM5</accession>
<evidence type="ECO:0000256" key="1">
    <source>
        <dbReference type="ARBA" id="ARBA00022786"/>
    </source>
</evidence>
<name>A0A161ZHM5_DAUCS</name>
<dbReference type="InterPro" id="IPR027356">
    <property type="entry name" value="NPH3_dom"/>
</dbReference>
<dbReference type="PROSITE" id="PS51649">
    <property type="entry name" value="NPH3"/>
    <property type="match status" value="1"/>
</dbReference>
<dbReference type="OrthoDB" id="1080584at2759"/>
<sequence>MTELCDLQIHINGQQTFFLNEKIISRFSGKLRRIIKQERRRTQIKNSGIQIDGFPGGPFGFEQVSRFCYSNGSFVVNFSNVCLLHCCGLFLVMTEKVSACNLLQQTEAFLEEMFSWSRTDVLTCLRSCESFFEYADSHGLIEKLLNTLLAKIAQHSDVFVCSSSSSSSPETTATPFRLSSSTKSMTPEVLGLTKSSSKKFWWFDELTVLPPMVIERFVKIFGAYGTDDTSLVLTRFILNYLKTSVQSKHDVMIKPCTISEYTRLADIAVYGVLTVRKSTFSCRGLFWILRLVTTFGISRDCRTGLERLIASVLDQAKLDDLLVSANDGNSVYDVNLVVRLIRLFVHTYSKEEYTQKMKKVGWLLDNYLREIAPDQNLKISRFLGVAESLSDCARDCFDGVYRAVDIYLESHPSLSLEERSRLCRCLNYKKLSLEACKDLAKNPRVPPRVSVEALAAQTSSTTYDIITNSPALDPSPKDHDHEYQSSSYSSYNQASTNDPIKSHNQRIMYNGSPGDQSMITHKNYTETTDYDHQDHKNNAAEENDEMRIDLQRMQRRVVELEKVCRKMKGKMSRMGKNASPMMSHARSKVLPRLC</sequence>
<dbReference type="Pfam" id="PF03000">
    <property type="entry name" value="NPH3"/>
    <property type="match status" value="1"/>
</dbReference>
<dbReference type="PANTHER" id="PTHR32370">
    <property type="entry name" value="OS12G0117600 PROTEIN"/>
    <property type="match status" value="1"/>
</dbReference>
<dbReference type="AlphaFoldDB" id="A0A161ZHM5"/>
<feature type="domain" description="NPH3" evidence="4">
    <location>
        <begin position="200"/>
        <end position="460"/>
    </location>
</feature>
<evidence type="ECO:0000313" key="7">
    <source>
        <dbReference type="Proteomes" id="UP000077755"/>
    </source>
</evidence>
<feature type="compositionally biased region" description="Basic residues" evidence="3">
    <location>
        <begin position="585"/>
        <end position="594"/>
    </location>
</feature>
<evidence type="ECO:0000259" key="4">
    <source>
        <dbReference type="PROSITE" id="PS51649"/>
    </source>
</evidence>
<protein>
    <recommendedName>
        <fullName evidence="4">NPH3 domain-containing protein</fullName>
    </recommendedName>
</protein>
<dbReference type="Proteomes" id="UP000077755">
    <property type="component" value="Chromosome 7"/>
</dbReference>
<comment type="similarity">
    <text evidence="2">Belongs to the NPH3 family.</text>
</comment>
<keyword evidence="1" id="KW-0833">Ubl conjugation pathway</keyword>
<keyword evidence="7" id="KW-1185">Reference proteome</keyword>
<dbReference type="GO" id="GO:0016567">
    <property type="term" value="P:protein ubiquitination"/>
    <property type="evidence" value="ECO:0007669"/>
    <property type="project" value="UniProtKB-UniPathway"/>
</dbReference>
<gene>
    <name evidence="5" type="ORF">DCAR_023436</name>
    <name evidence="6" type="ORF">DCAR_0726888</name>
</gene>
<dbReference type="InterPro" id="IPR043454">
    <property type="entry name" value="NPH3/RPT2-like"/>
</dbReference>
<dbReference type="EMBL" id="LNRQ01000007">
    <property type="protein sequence ID" value="KZM86302.1"/>
    <property type="molecule type" value="Genomic_DNA"/>
</dbReference>
<dbReference type="KEGG" id="dcr:108194018"/>
<evidence type="ECO:0000256" key="3">
    <source>
        <dbReference type="SAM" id="MobiDB-lite"/>
    </source>
</evidence>
<dbReference type="STRING" id="79200.A0A161ZHM5"/>
<proteinExistence type="inferred from homology"/>
<evidence type="ECO:0000313" key="5">
    <source>
        <dbReference type="EMBL" id="KZM86302.1"/>
    </source>
</evidence>